<sequence>MDKFSDLYCLLNKWNLSHLYDRLKEQGITVDVFHMLKSNHIERLFVDSQIGDMVKFEYNLDEWKKSLNKSETYTSQSNQVTTKISIMEILKCTHNGREILDFYKKNETLHEEQRNLLLNTIIKYIEANGVVCSLSDCSEMEKEICSIFPSEELDFYRSGKRGKIYNKLANLKRLSKDVLKKCESKPDINTLEESEENYTLYLQYLQSEQITAEEFDIYWRRCAPFRFKQISESQTTAEIFKLWPDYIKPSGFHLIDIDFALKFPMAKNLHERWPKFSEQILCVLKTKISSAYISKKLADIESKNDESKTFMIFWFLHNLFPPQLKVSTESSGAKIRKKYSIADSQEGFAIIANTLEELEVKIKLLKLQCRNIQPRLLIIGEICNIKSIFVFVDNVKYPILTFLNALDYPEESDVFYNFIQSFLYDLPTTKKYSKVSTIKHEILNIK</sequence>
<dbReference type="OrthoDB" id="3598281at2759"/>
<comment type="caution">
    <text evidence="1">The sequence shown here is derived from an EMBL/GenBank/DDBJ whole genome shotgun (WGS) entry which is preliminary data.</text>
</comment>
<gene>
    <name evidence="1" type="ORF">FF38_00565</name>
</gene>
<keyword evidence="2" id="KW-1185">Reference proteome</keyword>
<dbReference type="AlphaFoldDB" id="A0A0L0CF67"/>
<evidence type="ECO:0000313" key="1">
    <source>
        <dbReference type="EMBL" id="KNC31058.1"/>
    </source>
</evidence>
<dbReference type="EMBL" id="JRES01000454">
    <property type="protein sequence ID" value="KNC31058.1"/>
    <property type="molecule type" value="Genomic_DNA"/>
</dbReference>
<name>A0A0L0CF67_LUCCU</name>
<dbReference type="Proteomes" id="UP000037069">
    <property type="component" value="Unassembled WGS sequence"/>
</dbReference>
<evidence type="ECO:0000313" key="2">
    <source>
        <dbReference type="Proteomes" id="UP000037069"/>
    </source>
</evidence>
<dbReference type="InterPro" id="IPR031934">
    <property type="entry name" value="DUF4769"/>
</dbReference>
<organism evidence="1 2">
    <name type="scientific">Lucilia cuprina</name>
    <name type="common">Green bottle fly</name>
    <name type="synonym">Australian sheep blowfly</name>
    <dbReference type="NCBI Taxonomy" id="7375"/>
    <lineage>
        <taxon>Eukaryota</taxon>
        <taxon>Metazoa</taxon>
        <taxon>Ecdysozoa</taxon>
        <taxon>Arthropoda</taxon>
        <taxon>Hexapoda</taxon>
        <taxon>Insecta</taxon>
        <taxon>Pterygota</taxon>
        <taxon>Neoptera</taxon>
        <taxon>Endopterygota</taxon>
        <taxon>Diptera</taxon>
        <taxon>Brachycera</taxon>
        <taxon>Muscomorpha</taxon>
        <taxon>Oestroidea</taxon>
        <taxon>Calliphoridae</taxon>
        <taxon>Luciliinae</taxon>
        <taxon>Lucilia</taxon>
    </lineage>
</organism>
<dbReference type="OMA" id="CTHNGRE"/>
<accession>A0A0L0CF67</accession>
<proteinExistence type="predicted"/>
<dbReference type="Pfam" id="PF15992">
    <property type="entry name" value="DUF4769"/>
    <property type="match status" value="2"/>
</dbReference>
<protein>
    <submittedName>
        <fullName evidence="1">Uncharacterized protein</fullName>
    </submittedName>
</protein>
<reference evidence="1 2" key="1">
    <citation type="journal article" date="2015" name="Nat. Commun.">
        <title>Lucilia cuprina genome unlocks parasitic fly biology to underpin future interventions.</title>
        <authorList>
            <person name="Anstead C.A."/>
            <person name="Korhonen P.K."/>
            <person name="Young N.D."/>
            <person name="Hall R.S."/>
            <person name="Jex A.R."/>
            <person name="Murali S.C."/>
            <person name="Hughes D.S."/>
            <person name="Lee S.F."/>
            <person name="Perry T."/>
            <person name="Stroehlein A.J."/>
            <person name="Ansell B.R."/>
            <person name="Breugelmans B."/>
            <person name="Hofmann A."/>
            <person name="Qu J."/>
            <person name="Dugan S."/>
            <person name="Lee S.L."/>
            <person name="Chao H."/>
            <person name="Dinh H."/>
            <person name="Han Y."/>
            <person name="Doddapaneni H.V."/>
            <person name="Worley K.C."/>
            <person name="Muzny D.M."/>
            <person name="Ioannidis P."/>
            <person name="Waterhouse R.M."/>
            <person name="Zdobnov E.M."/>
            <person name="James P.J."/>
            <person name="Bagnall N.H."/>
            <person name="Kotze A.C."/>
            <person name="Gibbs R.A."/>
            <person name="Richards S."/>
            <person name="Batterham P."/>
            <person name="Gasser R.B."/>
        </authorList>
    </citation>
    <scope>NUCLEOTIDE SEQUENCE [LARGE SCALE GENOMIC DNA]</scope>
    <source>
        <strain evidence="1 2">LS</strain>
        <tissue evidence="1">Full body</tissue>
    </source>
</reference>